<evidence type="ECO:0008006" key="4">
    <source>
        <dbReference type="Google" id="ProtNLM"/>
    </source>
</evidence>
<accession>A0A8J6NPC8</accession>
<feature type="transmembrane region" description="Helical" evidence="1">
    <location>
        <begin position="140"/>
        <end position="163"/>
    </location>
</feature>
<keyword evidence="1" id="KW-0472">Membrane</keyword>
<keyword evidence="1" id="KW-0812">Transmembrane</keyword>
<reference evidence="2 3" key="1">
    <citation type="submission" date="2020-08" db="EMBL/GenBank/DDBJ databases">
        <title>Bridging the membrane lipid divide: bacteria of the FCB group superphylum have the potential to synthesize archaeal ether lipids.</title>
        <authorList>
            <person name="Villanueva L."/>
            <person name="Von Meijenfeldt F.A.B."/>
            <person name="Westbye A.B."/>
            <person name="Yadav S."/>
            <person name="Hopmans E.C."/>
            <person name="Dutilh B.E."/>
            <person name="Sinninghe Damste J.S."/>
        </authorList>
    </citation>
    <scope>NUCLEOTIDE SEQUENCE [LARGE SCALE GENOMIC DNA]</scope>
    <source>
        <strain evidence="2">NIOZ-UU36</strain>
    </source>
</reference>
<name>A0A8J6NPC8_9CHLR</name>
<feature type="transmembrane region" description="Helical" evidence="1">
    <location>
        <begin position="59"/>
        <end position="79"/>
    </location>
</feature>
<dbReference type="AlphaFoldDB" id="A0A8J6NPC8"/>
<evidence type="ECO:0000256" key="1">
    <source>
        <dbReference type="SAM" id="Phobius"/>
    </source>
</evidence>
<feature type="transmembrane region" description="Helical" evidence="1">
    <location>
        <begin position="91"/>
        <end position="110"/>
    </location>
</feature>
<feature type="transmembrane region" description="Helical" evidence="1">
    <location>
        <begin position="117"/>
        <end position="134"/>
    </location>
</feature>
<sequence length="539" mass="61889">MTENQILLQTLINNILSEPIPLIVALFILTAYWAYKAIPIIRDKKASNRKYLKIISYGIPLVSLVGFVLFTEVMGIAASQYEFTSYMTVDLIRWLFIYAVVLPLVFIITFKSSKFKSTLIAFFHLSILLLGWVLGKWFGIIIYSVPLIAVFYFLLYSLAQVIFPSFELENNEESKKAKQNKFRAFFWYIWGGHYPFWVAKDSTSRDMDKRISSRKLNKYSKPGIAWSHSHQVVGLSFGAQFNKVDGPGLLFLRRGEHPIAVIDLRKQVRIVSDLQAVTQDGISISAALFTSFKIDDSNWKKWDREFLHEIWRKAPILQKGTELDQNLDSSYPYSSARVHAALSATSMETSSAPEENGSNIYWDEIVVQRVEREARLALSERTLNELWTPRDDRRGASALDEIEKVIIERVTPRLHDLGVKIIKTSVVGFNIPAEDPIRKQLIRSWLGAWEQKTQSVIQDGKTEAEMSRIMAQTSTSDTFMQSIVGSLKKARELDPKLPKQVVALNFISTLERLLENYDPEDEDNSSLWREILLRKRRGD</sequence>
<organism evidence="2 3">
    <name type="scientific">Candidatus Desulfolinea nitratireducens</name>
    <dbReference type="NCBI Taxonomy" id="2841698"/>
    <lineage>
        <taxon>Bacteria</taxon>
        <taxon>Bacillati</taxon>
        <taxon>Chloroflexota</taxon>
        <taxon>Anaerolineae</taxon>
        <taxon>Anaerolineales</taxon>
        <taxon>Anaerolineales incertae sedis</taxon>
        <taxon>Candidatus Desulfolinea</taxon>
    </lineage>
</organism>
<dbReference type="Proteomes" id="UP000614469">
    <property type="component" value="Unassembled WGS sequence"/>
</dbReference>
<evidence type="ECO:0000313" key="3">
    <source>
        <dbReference type="Proteomes" id="UP000614469"/>
    </source>
</evidence>
<feature type="transmembrane region" description="Helical" evidence="1">
    <location>
        <begin position="20"/>
        <end position="38"/>
    </location>
</feature>
<keyword evidence="1" id="KW-1133">Transmembrane helix</keyword>
<evidence type="ECO:0000313" key="2">
    <source>
        <dbReference type="EMBL" id="MBC8336274.1"/>
    </source>
</evidence>
<comment type="caution">
    <text evidence="2">The sequence shown here is derived from an EMBL/GenBank/DDBJ whole genome shotgun (WGS) entry which is preliminary data.</text>
</comment>
<gene>
    <name evidence="2" type="ORF">H8E29_13490</name>
</gene>
<feature type="transmembrane region" description="Helical" evidence="1">
    <location>
        <begin position="184"/>
        <end position="199"/>
    </location>
</feature>
<dbReference type="EMBL" id="JACNJN010000149">
    <property type="protein sequence ID" value="MBC8336274.1"/>
    <property type="molecule type" value="Genomic_DNA"/>
</dbReference>
<protein>
    <recommendedName>
        <fullName evidence="4">Band 7 domain-containing protein</fullName>
    </recommendedName>
</protein>
<proteinExistence type="predicted"/>